<feature type="transmembrane region" description="Helical" evidence="2">
    <location>
        <begin position="265"/>
        <end position="285"/>
    </location>
</feature>
<dbReference type="EMBL" id="CP002546">
    <property type="protein sequence ID" value="ADY62194.1"/>
    <property type="molecule type" value="Genomic_DNA"/>
</dbReference>
<proteinExistence type="predicted"/>
<dbReference type="PANTHER" id="PTHR13325:SF3">
    <property type="entry name" value="MEMBRANE-BOUND TRANSCRIPTION FACTOR SITE-2 PROTEASE"/>
    <property type="match status" value="1"/>
</dbReference>
<dbReference type="GO" id="GO:0016020">
    <property type="term" value="C:membrane"/>
    <property type="evidence" value="ECO:0007669"/>
    <property type="project" value="InterPro"/>
</dbReference>
<gene>
    <name evidence="3" type="ordered locus">Plabr_4623</name>
</gene>
<reference evidence="4" key="1">
    <citation type="submission" date="2011-02" db="EMBL/GenBank/DDBJ databases">
        <title>The complete genome of Planctomyces brasiliensis DSM 5305.</title>
        <authorList>
            <person name="Lucas S."/>
            <person name="Copeland A."/>
            <person name="Lapidus A."/>
            <person name="Bruce D."/>
            <person name="Goodwin L."/>
            <person name="Pitluck S."/>
            <person name="Kyrpides N."/>
            <person name="Mavromatis K."/>
            <person name="Pagani I."/>
            <person name="Ivanova N."/>
            <person name="Ovchinnikova G."/>
            <person name="Lu M."/>
            <person name="Detter J.C."/>
            <person name="Han C."/>
            <person name="Land M."/>
            <person name="Hauser L."/>
            <person name="Markowitz V."/>
            <person name="Cheng J.-F."/>
            <person name="Hugenholtz P."/>
            <person name="Woyke T."/>
            <person name="Wu D."/>
            <person name="Tindall B."/>
            <person name="Pomrenke H.G."/>
            <person name="Brambilla E."/>
            <person name="Klenk H.-P."/>
            <person name="Eisen J.A."/>
        </authorList>
    </citation>
    <scope>NUCLEOTIDE SEQUENCE [LARGE SCALE GENOMIC DNA]</scope>
    <source>
        <strain evidence="4">ATCC 49424 / DSM 5305 / JCM 21570 / NBRC 103401 / IFAM 1448</strain>
    </source>
</reference>
<evidence type="ECO:0000256" key="1">
    <source>
        <dbReference type="SAM" id="Coils"/>
    </source>
</evidence>
<evidence type="ECO:0000313" key="3">
    <source>
        <dbReference type="EMBL" id="ADY62194.1"/>
    </source>
</evidence>
<dbReference type="HOGENOM" id="CLU_019354_0_0_0"/>
<feature type="coiled-coil region" evidence="1">
    <location>
        <begin position="515"/>
        <end position="542"/>
    </location>
</feature>
<keyword evidence="4" id="KW-1185">Reference proteome</keyword>
<dbReference type="OrthoDB" id="9759690at2"/>
<keyword evidence="1" id="KW-0175">Coiled coil</keyword>
<sequence length="719" mass="79877">MAVRVRADLEYFAVSGYREPTWVVRDPLSRECFHLGEEEYFLLPRIDGQVSNAELCAQFSARFPERNFNESDLQPLLVDWLKKGLLLGPIHRFPQPPAASGNSRWGWLKNPLVIRFRGWDPQRFLNSLLPWCGWLYSRMFRGLSLLLILAGAVIAMTHLPEIAHESLALPLLFGPADWLLAIGCISLAKVLHEFGHGLTCHRYGGRCHEMGVMLLVGIPCLYCNVTDAWTFRQKRERLAVSGAGIAVDLWLASACLLAWHFSQPGVFHLLCLLLAILGSVNSLLLNGNPLMRYDGYYLLADWLGEPNFRTRAMRQTRRTFWRTLFGATSAPVEQLRTGLVAYGAAAGVYLWLILFVILSSVYFALQPYGMENLVVAFGMVAVPAQLAAGGRMLFREGGQEFRLRGRRTGRAGIALGLVGLLLLAVLFVPFPRRIPVYGLLRMASSRPLVATESGRVAQVADLLAPLETGQTVFSMSDVSLQQQRADVQTRLLTWRALYEAVDRKRTQLEDSAETLSLATEQLTALADEAERLETRLDDLSYQTSQPARLLLYPPAPRKGGAVPEALPDSNALRPENRGAFVGNGTTLGELVAGDDYELIVAIPEHWAGHVATGADVLFFLPETGGDPHHGELVELSATASRLRNDEQVDLAEQRLASTLAERPGMANQPCITARVRVHSEDAAKWAVYQTGRARIAVAPASLWQRGQEFIKRTWRNSHL</sequence>
<dbReference type="STRING" id="756272.Plabr_4623"/>
<dbReference type="GO" id="GO:0005737">
    <property type="term" value="C:cytoplasm"/>
    <property type="evidence" value="ECO:0007669"/>
    <property type="project" value="TreeGrafter"/>
</dbReference>
<feature type="transmembrane region" description="Helical" evidence="2">
    <location>
        <begin position="238"/>
        <end position="259"/>
    </location>
</feature>
<feature type="transmembrane region" description="Helical" evidence="2">
    <location>
        <begin position="411"/>
        <end position="430"/>
    </location>
</feature>
<dbReference type="KEGG" id="pbs:Plabr_4623"/>
<keyword evidence="2" id="KW-0472">Membrane</keyword>
<organism evidence="3 4">
    <name type="scientific">Rubinisphaera brasiliensis (strain ATCC 49424 / DSM 5305 / JCM 21570 / IAM 15109 / NBRC 103401 / IFAM 1448)</name>
    <name type="common">Planctomyces brasiliensis</name>
    <dbReference type="NCBI Taxonomy" id="756272"/>
    <lineage>
        <taxon>Bacteria</taxon>
        <taxon>Pseudomonadati</taxon>
        <taxon>Planctomycetota</taxon>
        <taxon>Planctomycetia</taxon>
        <taxon>Planctomycetales</taxon>
        <taxon>Planctomycetaceae</taxon>
        <taxon>Rubinisphaera</taxon>
    </lineage>
</organism>
<dbReference type="GO" id="GO:0031293">
    <property type="term" value="P:membrane protein intracellular domain proteolysis"/>
    <property type="evidence" value="ECO:0007669"/>
    <property type="project" value="TreeGrafter"/>
</dbReference>
<keyword evidence="2" id="KW-0812">Transmembrane</keyword>
<feature type="transmembrane region" description="Helical" evidence="2">
    <location>
        <begin position="370"/>
        <end position="390"/>
    </location>
</feature>
<dbReference type="eggNOG" id="COG1994">
    <property type="taxonomic scope" value="Bacteria"/>
</dbReference>
<dbReference type="AlphaFoldDB" id="F0SP86"/>
<dbReference type="Proteomes" id="UP000006860">
    <property type="component" value="Chromosome"/>
</dbReference>
<dbReference type="PANTHER" id="PTHR13325">
    <property type="entry name" value="PROTEASE M50 MEMBRANE-BOUND TRANSCRIPTION FACTOR SITE 2 PROTEASE"/>
    <property type="match status" value="1"/>
</dbReference>
<feature type="transmembrane region" description="Helical" evidence="2">
    <location>
        <begin position="139"/>
        <end position="159"/>
    </location>
</feature>
<keyword evidence="2" id="KW-1133">Transmembrane helix</keyword>
<dbReference type="RefSeq" id="WP_013630898.1">
    <property type="nucleotide sequence ID" value="NC_015174.1"/>
</dbReference>
<feature type="transmembrane region" description="Helical" evidence="2">
    <location>
        <begin position="171"/>
        <end position="191"/>
    </location>
</feature>
<name>F0SP86_RUBBR</name>
<dbReference type="InterPro" id="IPR001193">
    <property type="entry name" value="MBTPS2"/>
</dbReference>
<feature type="transmembrane region" description="Helical" evidence="2">
    <location>
        <begin position="339"/>
        <end position="364"/>
    </location>
</feature>
<evidence type="ECO:0000313" key="4">
    <source>
        <dbReference type="Proteomes" id="UP000006860"/>
    </source>
</evidence>
<accession>F0SP86</accession>
<protein>
    <submittedName>
        <fullName evidence="3">Peptidase M50</fullName>
    </submittedName>
</protein>
<evidence type="ECO:0000256" key="2">
    <source>
        <dbReference type="SAM" id="Phobius"/>
    </source>
</evidence>
<dbReference type="GO" id="GO:0004222">
    <property type="term" value="F:metalloendopeptidase activity"/>
    <property type="evidence" value="ECO:0007669"/>
    <property type="project" value="InterPro"/>
</dbReference>